<dbReference type="EMBL" id="CP067089">
    <property type="protein sequence ID" value="QQO07466.1"/>
    <property type="molecule type" value="Genomic_DNA"/>
</dbReference>
<comment type="similarity">
    <text evidence="3 10 13">Belongs to the IPP transferase family.</text>
</comment>
<dbReference type="HAMAP" id="MF_00185">
    <property type="entry name" value="IPP_trans"/>
    <property type="match status" value="1"/>
</dbReference>
<accession>A0A7T7XJE4</accession>
<feature type="site" description="Interaction with substrate tRNA" evidence="10">
    <location>
        <position position="109"/>
    </location>
</feature>
<feature type="site" description="Interaction with substrate tRNA" evidence="10">
    <location>
        <position position="131"/>
    </location>
</feature>
<evidence type="ECO:0000313" key="15">
    <source>
        <dbReference type="Proteomes" id="UP000595917"/>
    </source>
</evidence>
<dbReference type="InterPro" id="IPR039657">
    <property type="entry name" value="Dimethylallyltransferase"/>
</dbReference>
<comment type="catalytic activity">
    <reaction evidence="9 10 11">
        <text>adenosine(37) in tRNA + dimethylallyl diphosphate = N(6)-dimethylallyladenosine(37) in tRNA + diphosphate</text>
        <dbReference type="Rhea" id="RHEA:26482"/>
        <dbReference type="Rhea" id="RHEA-COMP:10162"/>
        <dbReference type="Rhea" id="RHEA-COMP:10375"/>
        <dbReference type="ChEBI" id="CHEBI:33019"/>
        <dbReference type="ChEBI" id="CHEBI:57623"/>
        <dbReference type="ChEBI" id="CHEBI:74411"/>
        <dbReference type="ChEBI" id="CHEBI:74415"/>
        <dbReference type="EC" id="2.5.1.75"/>
    </reaction>
</comment>
<dbReference type="FunFam" id="1.10.20.140:FF:000001">
    <property type="entry name" value="tRNA dimethylallyltransferase"/>
    <property type="match status" value="1"/>
</dbReference>
<comment type="caution">
    <text evidence="10">Lacks conserved residue(s) required for the propagation of feature annotation.</text>
</comment>
<dbReference type="Pfam" id="PF01715">
    <property type="entry name" value="IPPT"/>
    <property type="match status" value="1"/>
</dbReference>
<protein>
    <recommendedName>
        <fullName evidence="10">tRNA dimethylallyltransferase</fullName>
        <ecNumber evidence="10">2.5.1.75</ecNumber>
    </recommendedName>
    <alternativeName>
        <fullName evidence="10">Dimethylallyl diphosphate:tRNA dimethylallyltransferase</fullName>
        <shortName evidence="10">DMAPP:tRNA dimethylallyltransferase</shortName>
        <shortName evidence="10">DMATase</shortName>
    </alternativeName>
    <alternativeName>
        <fullName evidence="10">Isopentenyl-diphosphate:tRNA isopentenyltransferase</fullName>
        <shortName evidence="10">IPP transferase</shortName>
        <shortName evidence="10">IPPT</shortName>
        <shortName evidence="10">IPTase</shortName>
    </alternativeName>
</protein>
<evidence type="ECO:0000313" key="14">
    <source>
        <dbReference type="EMBL" id="QQO07466.1"/>
    </source>
</evidence>
<gene>
    <name evidence="10 14" type="primary">miaA</name>
    <name evidence="14" type="ORF">JFL75_10890</name>
</gene>
<comment type="cofactor">
    <cofactor evidence="1 10">
        <name>Mg(2+)</name>
        <dbReference type="ChEBI" id="CHEBI:18420"/>
    </cofactor>
</comment>
<keyword evidence="8 10" id="KW-0460">Magnesium</keyword>
<comment type="subunit">
    <text evidence="10">Monomer.</text>
</comment>
<dbReference type="GO" id="GO:0052381">
    <property type="term" value="F:tRNA dimethylallyltransferase activity"/>
    <property type="evidence" value="ECO:0007669"/>
    <property type="project" value="UniProtKB-UniRule"/>
</dbReference>
<dbReference type="InterPro" id="IPR018022">
    <property type="entry name" value="IPT"/>
</dbReference>
<reference evidence="14" key="1">
    <citation type="submission" date="2021-01" db="EMBL/GenBank/DDBJ databases">
        <title>Description of Breznakiella homolactica.</title>
        <authorList>
            <person name="Song Y."/>
            <person name="Brune A."/>
        </authorList>
    </citation>
    <scope>NUCLEOTIDE SEQUENCE</scope>
    <source>
        <strain evidence="14">RmG30</strain>
    </source>
</reference>
<keyword evidence="15" id="KW-1185">Reference proteome</keyword>
<dbReference type="InterPro" id="IPR027417">
    <property type="entry name" value="P-loop_NTPase"/>
</dbReference>
<evidence type="ECO:0000256" key="3">
    <source>
        <dbReference type="ARBA" id="ARBA00005842"/>
    </source>
</evidence>
<dbReference type="PANTHER" id="PTHR11088">
    <property type="entry name" value="TRNA DIMETHYLALLYLTRANSFERASE"/>
    <property type="match status" value="1"/>
</dbReference>
<dbReference type="Gene3D" id="3.40.50.300">
    <property type="entry name" value="P-loop containing nucleotide triphosphate hydrolases"/>
    <property type="match status" value="1"/>
</dbReference>
<evidence type="ECO:0000256" key="6">
    <source>
        <dbReference type="ARBA" id="ARBA00022741"/>
    </source>
</evidence>
<keyword evidence="7 10" id="KW-0067">ATP-binding</keyword>
<keyword evidence="4 10" id="KW-0808">Transferase</keyword>
<feature type="binding site" evidence="10">
    <location>
        <begin position="14"/>
        <end position="21"/>
    </location>
    <ligand>
        <name>ATP</name>
        <dbReference type="ChEBI" id="CHEBI:30616"/>
    </ligand>
</feature>
<evidence type="ECO:0000256" key="2">
    <source>
        <dbReference type="ARBA" id="ARBA00003213"/>
    </source>
</evidence>
<comment type="function">
    <text evidence="2 10 12">Catalyzes the transfer of a dimethylallyl group onto the adenine at position 37 in tRNAs that read codons beginning with uridine, leading to the formation of N6-(dimethylallyl)adenosine (i(6)A).</text>
</comment>
<dbReference type="RefSeq" id="WP_215624771.1">
    <property type="nucleotide sequence ID" value="NZ_CP067089.2"/>
</dbReference>
<organism evidence="14 15">
    <name type="scientific">Breznakiella homolactica</name>
    <dbReference type="NCBI Taxonomy" id="2798577"/>
    <lineage>
        <taxon>Bacteria</taxon>
        <taxon>Pseudomonadati</taxon>
        <taxon>Spirochaetota</taxon>
        <taxon>Spirochaetia</taxon>
        <taxon>Spirochaetales</taxon>
        <taxon>Breznakiellaceae</taxon>
        <taxon>Breznakiella</taxon>
    </lineage>
</organism>
<dbReference type="GO" id="GO:0006400">
    <property type="term" value="P:tRNA modification"/>
    <property type="evidence" value="ECO:0007669"/>
    <property type="project" value="TreeGrafter"/>
</dbReference>
<dbReference type="Gene3D" id="1.10.20.140">
    <property type="match status" value="1"/>
</dbReference>
<evidence type="ECO:0000256" key="8">
    <source>
        <dbReference type="ARBA" id="ARBA00022842"/>
    </source>
</evidence>
<dbReference type="GO" id="GO:0005524">
    <property type="term" value="F:ATP binding"/>
    <property type="evidence" value="ECO:0007669"/>
    <property type="project" value="UniProtKB-UniRule"/>
</dbReference>
<evidence type="ECO:0000256" key="13">
    <source>
        <dbReference type="RuleBase" id="RU003785"/>
    </source>
</evidence>
<dbReference type="EC" id="2.5.1.75" evidence="10"/>
<feature type="binding site" evidence="10">
    <location>
        <begin position="16"/>
        <end position="21"/>
    </location>
    <ligand>
        <name>substrate</name>
    </ligand>
</feature>
<sequence>MPGQKPMPVCILFGPTASGKTEILERLFAGPGAVVPAEVVSADSMQVYRGMDIGTAKPGQELLDRLPHHLIDIKNPDEQFNAGEFVRLADDACCAITGRGRLPVISGGTGFYLRNFVLGLPETPPSDPEIRMLLQEELRSRGAEKLMDELVRYDPVSAARIHINDEYRILRALEVYRSSGRPLSSFSQTGSAPDSDSPRPAYRFLIIGLRRPREELYHRINRRAAEMFSQGLPEEVRRLCEQGYGPGYPGLRAIGYQEFFVPGEDGGMVLSRDLPGVEVLIARNSRRYAKRQIVFFSSIPDAVWIDAGPDAAAAIRSKLEAFLASGA</sequence>
<dbReference type="KEGG" id="bhc:JFL75_10890"/>
<proteinExistence type="inferred from homology"/>
<keyword evidence="5 10" id="KW-0819">tRNA processing</keyword>
<dbReference type="Proteomes" id="UP000595917">
    <property type="component" value="Chromosome"/>
</dbReference>
<dbReference type="PANTHER" id="PTHR11088:SF60">
    <property type="entry name" value="TRNA DIMETHYLALLYLTRANSFERASE"/>
    <property type="match status" value="1"/>
</dbReference>
<dbReference type="NCBIfam" id="TIGR00174">
    <property type="entry name" value="miaA"/>
    <property type="match status" value="1"/>
</dbReference>
<evidence type="ECO:0000256" key="4">
    <source>
        <dbReference type="ARBA" id="ARBA00022679"/>
    </source>
</evidence>
<evidence type="ECO:0000256" key="5">
    <source>
        <dbReference type="ARBA" id="ARBA00022694"/>
    </source>
</evidence>
<keyword evidence="6 10" id="KW-0547">Nucleotide-binding</keyword>
<feature type="region of interest" description="Interaction with substrate tRNA" evidence="10">
    <location>
        <begin position="43"/>
        <end position="46"/>
    </location>
</feature>
<evidence type="ECO:0000256" key="7">
    <source>
        <dbReference type="ARBA" id="ARBA00022840"/>
    </source>
</evidence>
<evidence type="ECO:0000256" key="10">
    <source>
        <dbReference type="HAMAP-Rule" id="MF_00185"/>
    </source>
</evidence>
<dbReference type="SUPFAM" id="SSF52540">
    <property type="entry name" value="P-loop containing nucleoside triphosphate hydrolases"/>
    <property type="match status" value="1"/>
</dbReference>
<evidence type="ECO:0000256" key="11">
    <source>
        <dbReference type="RuleBase" id="RU003783"/>
    </source>
</evidence>
<evidence type="ECO:0000256" key="12">
    <source>
        <dbReference type="RuleBase" id="RU003784"/>
    </source>
</evidence>
<evidence type="ECO:0000256" key="9">
    <source>
        <dbReference type="ARBA" id="ARBA00049563"/>
    </source>
</evidence>
<dbReference type="AlphaFoldDB" id="A0A7T7XJE4"/>
<evidence type="ECO:0000256" key="1">
    <source>
        <dbReference type="ARBA" id="ARBA00001946"/>
    </source>
</evidence>
<name>A0A7T7XJE4_9SPIR</name>